<sequence>MTSYSSTAAGCLVRTIGSSLANLCSELAEDLFQQSPLNDLMTAHTAWAALDRMQVRPKRSALLKQVSRTQGEPRSPSYAQYETAICDGMRSACGLLCRYHGRVPRLSQARRLQLVFIKYLSVKS</sequence>
<keyword evidence="2" id="KW-1185">Reference proteome</keyword>
<evidence type="ECO:0000313" key="2">
    <source>
        <dbReference type="Proteomes" id="UP000292082"/>
    </source>
</evidence>
<dbReference type="Proteomes" id="UP000292082">
    <property type="component" value="Unassembled WGS sequence"/>
</dbReference>
<proteinExistence type="predicted"/>
<gene>
    <name evidence="1" type="ORF">BD310DRAFT_915429</name>
</gene>
<dbReference type="AlphaFoldDB" id="A0A4V2K9J8"/>
<organism evidence="1 2">
    <name type="scientific">Dichomitus squalens</name>
    <dbReference type="NCBI Taxonomy" id="114155"/>
    <lineage>
        <taxon>Eukaryota</taxon>
        <taxon>Fungi</taxon>
        <taxon>Dikarya</taxon>
        <taxon>Basidiomycota</taxon>
        <taxon>Agaricomycotina</taxon>
        <taxon>Agaricomycetes</taxon>
        <taxon>Polyporales</taxon>
        <taxon>Polyporaceae</taxon>
        <taxon>Dichomitus</taxon>
    </lineage>
</organism>
<reference evidence="1 2" key="1">
    <citation type="submission" date="2019-01" db="EMBL/GenBank/DDBJ databases">
        <title>Draft genome sequences of three monokaryotic isolates of the white-rot basidiomycete fungus Dichomitus squalens.</title>
        <authorList>
            <consortium name="DOE Joint Genome Institute"/>
            <person name="Lopez S.C."/>
            <person name="Andreopoulos B."/>
            <person name="Pangilinan J."/>
            <person name="Lipzen A."/>
            <person name="Riley R."/>
            <person name="Ahrendt S."/>
            <person name="Ng V."/>
            <person name="Barry K."/>
            <person name="Daum C."/>
            <person name="Grigoriev I.V."/>
            <person name="Hilden K.S."/>
            <person name="Makela M.R."/>
            <person name="de Vries R.P."/>
        </authorList>
    </citation>
    <scope>NUCLEOTIDE SEQUENCE [LARGE SCALE GENOMIC DNA]</scope>
    <source>
        <strain evidence="1 2">CBS 464.89</strain>
    </source>
</reference>
<name>A0A4V2K9J8_9APHY</name>
<dbReference type="EMBL" id="ML145087">
    <property type="protein sequence ID" value="TBU64138.1"/>
    <property type="molecule type" value="Genomic_DNA"/>
</dbReference>
<protein>
    <submittedName>
        <fullName evidence="1">Uncharacterized protein</fullName>
    </submittedName>
</protein>
<evidence type="ECO:0000313" key="1">
    <source>
        <dbReference type="EMBL" id="TBU64138.1"/>
    </source>
</evidence>
<accession>A0A4V2K9J8</accession>